<sequence>MSSPGTLGLHSSYYQRPFPSGVGSPVIQERTVASFFPVLESWFSCVLIWLVQIILQMRLYAIHNGSKRILLVGLLGFVVEIIITITCMVQITKFEVSKLLDLTDHIMSYPTVATNIYINYAVVTAYECLLFALAIFAAIRRHKEEHVAHPVNLNKLQDLRAILISGNIVYFFGTLLYVIAYSVVSLTLPTQWMIAVPRLGSAVTAVFGCHLVLHIRSSRAHTRLAPQEHENHLLTVLCDRSKRTRR</sequence>
<dbReference type="OrthoDB" id="2687559at2759"/>
<accession>A0A0C9ZNG9</accession>
<feature type="transmembrane region" description="Helical" evidence="1">
    <location>
        <begin position="69"/>
        <end position="91"/>
    </location>
</feature>
<gene>
    <name evidence="2" type="ORF">PISMIDRAFT_542750</name>
</gene>
<organism evidence="2 3">
    <name type="scientific">Pisolithus microcarpus 441</name>
    <dbReference type="NCBI Taxonomy" id="765257"/>
    <lineage>
        <taxon>Eukaryota</taxon>
        <taxon>Fungi</taxon>
        <taxon>Dikarya</taxon>
        <taxon>Basidiomycota</taxon>
        <taxon>Agaricomycotina</taxon>
        <taxon>Agaricomycetes</taxon>
        <taxon>Agaricomycetidae</taxon>
        <taxon>Boletales</taxon>
        <taxon>Sclerodermatineae</taxon>
        <taxon>Pisolithaceae</taxon>
        <taxon>Pisolithus</taxon>
    </lineage>
</organism>
<dbReference type="EMBL" id="KN833752">
    <property type="protein sequence ID" value="KIK21348.1"/>
    <property type="molecule type" value="Genomic_DNA"/>
</dbReference>
<keyword evidence="1" id="KW-0812">Transmembrane</keyword>
<feature type="transmembrane region" description="Helical" evidence="1">
    <location>
        <begin position="41"/>
        <end position="62"/>
    </location>
</feature>
<protein>
    <submittedName>
        <fullName evidence="2">Unplaced genomic scaffold scaffold_68, whole genome shotgun sequence</fullName>
    </submittedName>
</protein>
<reference evidence="3" key="2">
    <citation type="submission" date="2015-01" db="EMBL/GenBank/DDBJ databases">
        <title>Evolutionary Origins and Diversification of the Mycorrhizal Mutualists.</title>
        <authorList>
            <consortium name="DOE Joint Genome Institute"/>
            <consortium name="Mycorrhizal Genomics Consortium"/>
            <person name="Kohler A."/>
            <person name="Kuo A."/>
            <person name="Nagy L.G."/>
            <person name="Floudas D."/>
            <person name="Copeland A."/>
            <person name="Barry K.W."/>
            <person name="Cichocki N."/>
            <person name="Veneault-Fourrey C."/>
            <person name="LaButti K."/>
            <person name="Lindquist E.A."/>
            <person name="Lipzen A."/>
            <person name="Lundell T."/>
            <person name="Morin E."/>
            <person name="Murat C."/>
            <person name="Riley R."/>
            <person name="Ohm R."/>
            <person name="Sun H."/>
            <person name="Tunlid A."/>
            <person name="Henrissat B."/>
            <person name="Grigoriev I.V."/>
            <person name="Hibbett D.S."/>
            <person name="Martin F."/>
        </authorList>
    </citation>
    <scope>NUCLEOTIDE SEQUENCE [LARGE SCALE GENOMIC DNA]</scope>
    <source>
        <strain evidence="3">441</strain>
    </source>
</reference>
<feature type="transmembrane region" description="Helical" evidence="1">
    <location>
        <begin position="159"/>
        <end position="180"/>
    </location>
</feature>
<evidence type="ECO:0000313" key="3">
    <source>
        <dbReference type="Proteomes" id="UP000054018"/>
    </source>
</evidence>
<evidence type="ECO:0000256" key="1">
    <source>
        <dbReference type="SAM" id="Phobius"/>
    </source>
</evidence>
<reference evidence="2 3" key="1">
    <citation type="submission" date="2014-04" db="EMBL/GenBank/DDBJ databases">
        <authorList>
            <consortium name="DOE Joint Genome Institute"/>
            <person name="Kuo A."/>
            <person name="Kohler A."/>
            <person name="Costa M.D."/>
            <person name="Nagy L.G."/>
            <person name="Floudas D."/>
            <person name="Copeland A."/>
            <person name="Barry K.W."/>
            <person name="Cichocki N."/>
            <person name="Veneault-Fourrey C."/>
            <person name="LaButti K."/>
            <person name="Lindquist E.A."/>
            <person name="Lipzen A."/>
            <person name="Lundell T."/>
            <person name="Morin E."/>
            <person name="Murat C."/>
            <person name="Sun H."/>
            <person name="Tunlid A."/>
            <person name="Henrissat B."/>
            <person name="Grigoriev I.V."/>
            <person name="Hibbett D.S."/>
            <person name="Martin F."/>
            <person name="Nordberg H.P."/>
            <person name="Cantor M.N."/>
            <person name="Hua S.X."/>
        </authorList>
    </citation>
    <scope>NUCLEOTIDE SEQUENCE [LARGE SCALE GENOMIC DNA]</scope>
    <source>
        <strain evidence="2 3">441</strain>
    </source>
</reference>
<keyword evidence="1" id="KW-1133">Transmembrane helix</keyword>
<dbReference type="HOGENOM" id="CLU_035509_14_1_1"/>
<dbReference type="Proteomes" id="UP000054018">
    <property type="component" value="Unassembled WGS sequence"/>
</dbReference>
<evidence type="ECO:0000313" key="2">
    <source>
        <dbReference type="EMBL" id="KIK21348.1"/>
    </source>
</evidence>
<dbReference type="AlphaFoldDB" id="A0A0C9ZNG9"/>
<proteinExistence type="predicted"/>
<keyword evidence="1" id="KW-0472">Membrane</keyword>
<feature type="transmembrane region" description="Helical" evidence="1">
    <location>
        <begin position="192"/>
        <end position="213"/>
    </location>
</feature>
<name>A0A0C9ZNG9_9AGAM</name>
<keyword evidence="3" id="KW-1185">Reference proteome</keyword>
<feature type="transmembrane region" description="Helical" evidence="1">
    <location>
        <begin position="117"/>
        <end position="139"/>
    </location>
</feature>